<comment type="catalytic activity">
    <reaction evidence="9">
        <text>3 propionate 3-nitronate + 3 O2 + H2O = 3 3-oxopropanoate + 2 nitrate + nitrite + H2O2 + 3 H(+)</text>
        <dbReference type="Rhea" id="RHEA:57332"/>
        <dbReference type="ChEBI" id="CHEBI:15377"/>
        <dbReference type="ChEBI" id="CHEBI:15378"/>
        <dbReference type="ChEBI" id="CHEBI:15379"/>
        <dbReference type="ChEBI" id="CHEBI:16240"/>
        <dbReference type="ChEBI" id="CHEBI:16301"/>
        <dbReference type="ChEBI" id="CHEBI:17632"/>
        <dbReference type="ChEBI" id="CHEBI:33190"/>
        <dbReference type="ChEBI" id="CHEBI:136067"/>
    </reaction>
</comment>
<name>A0ABS9DXC1_9PROT</name>
<accession>A0ABS9DXC1</accession>
<reference evidence="10 11" key="1">
    <citation type="submission" date="2022-01" db="EMBL/GenBank/DDBJ databases">
        <authorList>
            <person name="Won M."/>
            <person name="Kim S.-J."/>
            <person name="Kwon S.-W."/>
        </authorList>
    </citation>
    <scope>NUCLEOTIDE SEQUENCE [LARGE SCALE GENOMIC DNA]</scope>
    <source>
        <strain evidence="10 11">KCTC 23505</strain>
    </source>
</reference>
<evidence type="ECO:0000256" key="3">
    <source>
        <dbReference type="ARBA" id="ARBA00022575"/>
    </source>
</evidence>
<dbReference type="RefSeq" id="WP_235704611.1">
    <property type="nucleotide sequence ID" value="NZ_JAKGBZ010000022.1"/>
</dbReference>
<evidence type="ECO:0000256" key="8">
    <source>
        <dbReference type="ARBA" id="ARBA00031155"/>
    </source>
</evidence>
<dbReference type="InterPro" id="IPR004136">
    <property type="entry name" value="NMO"/>
</dbReference>
<evidence type="ECO:0000256" key="7">
    <source>
        <dbReference type="ARBA" id="ARBA00023033"/>
    </source>
</evidence>
<keyword evidence="5" id="KW-0288">FMN</keyword>
<evidence type="ECO:0000256" key="4">
    <source>
        <dbReference type="ARBA" id="ARBA00022630"/>
    </source>
</evidence>
<evidence type="ECO:0000256" key="5">
    <source>
        <dbReference type="ARBA" id="ARBA00022643"/>
    </source>
</evidence>
<comment type="cofactor">
    <cofactor evidence="1">
        <name>FMN</name>
        <dbReference type="ChEBI" id="CHEBI:58210"/>
    </cofactor>
</comment>
<dbReference type="SUPFAM" id="SSF51412">
    <property type="entry name" value="Inosine monophosphate dehydrogenase (IMPDH)"/>
    <property type="match status" value="1"/>
</dbReference>
<dbReference type="Proteomes" id="UP001521209">
    <property type="component" value="Unassembled WGS sequence"/>
</dbReference>
<keyword evidence="7 10" id="KW-0503">Monooxygenase</keyword>
<keyword evidence="6" id="KW-0560">Oxidoreductase</keyword>
<comment type="similarity">
    <text evidence="2">Belongs to the nitronate monooxygenase family. NMO class I subfamily.</text>
</comment>
<protein>
    <recommendedName>
        <fullName evidence="8">Propionate 3-nitronate monooxygenase</fullName>
    </recommendedName>
</protein>
<dbReference type="GO" id="GO:0004497">
    <property type="term" value="F:monooxygenase activity"/>
    <property type="evidence" value="ECO:0007669"/>
    <property type="project" value="UniProtKB-KW"/>
</dbReference>
<evidence type="ECO:0000313" key="11">
    <source>
        <dbReference type="Proteomes" id="UP001521209"/>
    </source>
</evidence>
<dbReference type="EMBL" id="JAKGBZ010000022">
    <property type="protein sequence ID" value="MCF3947387.1"/>
    <property type="molecule type" value="Genomic_DNA"/>
</dbReference>
<evidence type="ECO:0000313" key="10">
    <source>
        <dbReference type="EMBL" id="MCF3947387.1"/>
    </source>
</evidence>
<dbReference type="Pfam" id="PF03060">
    <property type="entry name" value="NMO"/>
    <property type="match status" value="1"/>
</dbReference>
<keyword evidence="11" id="KW-1185">Reference proteome</keyword>
<dbReference type="InterPro" id="IPR013785">
    <property type="entry name" value="Aldolase_TIM"/>
</dbReference>
<dbReference type="PROSITE" id="PS51257">
    <property type="entry name" value="PROKAR_LIPOPROTEIN"/>
    <property type="match status" value="1"/>
</dbReference>
<sequence>MTTTLERADAFCSRFGLTMPILQAPMAGACPPGLAAAVANAGGMGGMGALLTSPAGIAEWATEFRAQSNGAFQVNLWIPDPAPVRDPALEARQRTFLETWGPTVPAEAGDATPPDFTAQCAALLEVRPHVVSSIMGLYPPAFVAALKDRGIAWFACATTLSEALAAEAAGADAVVAQGAEAGGHRGAFDAAQAESHAVGLFALLPRLADRLTVPLVATGGIADGRGVAAALLLGASAVQIGTGFLRSPEAKISPAWADALTKIEPEETVLTRAFSGRSGRAIAGSYVRAAAKSEAPPPAPYPVQRGLTEPMRAAAAAAGDVDRMQAWAGQAASLALDLPAFETTQQVWAGARRLLE</sequence>
<dbReference type="CDD" id="cd04730">
    <property type="entry name" value="NPD_like"/>
    <property type="match status" value="1"/>
</dbReference>
<dbReference type="PANTHER" id="PTHR42747:SF3">
    <property type="entry name" value="NITRONATE MONOOXYGENASE-RELATED"/>
    <property type="match status" value="1"/>
</dbReference>
<evidence type="ECO:0000256" key="1">
    <source>
        <dbReference type="ARBA" id="ARBA00001917"/>
    </source>
</evidence>
<keyword evidence="4" id="KW-0285">Flavoprotein</keyword>
<evidence type="ECO:0000256" key="9">
    <source>
        <dbReference type="ARBA" id="ARBA00049401"/>
    </source>
</evidence>
<gene>
    <name evidence="10" type="ORF">L2A60_11935</name>
</gene>
<evidence type="ECO:0000256" key="2">
    <source>
        <dbReference type="ARBA" id="ARBA00009881"/>
    </source>
</evidence>
<organism evidence="10 11">
    <name type="scientific">Acidiphilium iwatense</name>
    <dbReference type="NCBI Taxonomy" id="768198"/>
    <lineage>
        <taxon>Bacteria</taxon>
        <taxon>Pseudomonadati</taxon>
        <taxon>Pseudomonadota</taxon>
        <taxon>Alphaproteobacteria</taxon>
        <taxon>Acetobacterales</taxon>
        <taxon>Acidocellaceae</taxon>
        <taxon>Acidiphilium</taxon>
    </lineage>
</organism>
<dbReference type="PANTHER" id="PTHR42747">
    <property type="entry name" value="NITRONATE MONOOXYGENASE-RELATED"/>
    <property type="match status" value="1"/>
</dbReference>
<keyword evidence="3" id="KW-0216">Detoxification</keyword>
<comment type="caution">
    <text evidence="10">The sequence shown here is derived from an EMBL/GenBank/DDBJ whole genome shotgun (WGS) entry which is preliminary data.</text>
</comment>
<evidence type="ECO:0000256" key="6">
    <source>
        <dbReference type="ARBA" id="ARBA00023002"/>
    </source>
</evidence>
<proteinExistence type="inferred from homology"/>
<dbReference type="Gene3D" id="3.20.20.70">
    <property type="entry name" value="Aldolase class I"/>
    <property type="match status" value="1"/>
</dbReference>